<organism evidence="1">
    <name type="scientific">Mustela putorius furo</name>
    <name type="common">European domestic ferret</name>
    <name type="synonym">Mustela furo</name>
    <dbReference type="NCBI Taxonomy" id="9669"/>
    <lineage>
        <taxon>Eukaryota</taxon>
        <taxon>Metazoa</taxon>
        <taxon>Chordata</taxon>
        <taxon>Craniata</taxon>
        <taxon>Vertebrata</taxon>
        <taxon>Euteleostomi</taxon>
        <taxon>Mammalia</taxon>
        <taxon>Eutheria</taxon>
        <taxon>Laurasiatheria</taxon>
        <taxon>Carnivora</taxon>
        <taxon>Caniformia</taxon>
        <taxon>Musteloidea</taxon>
        <taxon>Mustelidae</taxon>
        <taxon>Mustelinae</taxon>
        <taxon>Mustela</taxon>
    </lineage>
</organism>
<accession>G9L004</accession>
<name>G9L004_MUSPF</name>
<proteinExistence type="evidence at transcript level"/>
<feature type="non-terminal residue" evidence="1">
    <location>
        <position position="1"/>
    </location>
</feature>
<sequence>WCTRCARPTTTPGRPCITWGRCSPTSASVPRRGRSCWTARGAWSSGCCPLPNSQTPRCAGAGWWGLSETAASSIDTTSGCLGPRWTFSPSCCCPWLGLRTSLRRRWSGCQL</sequence>
<dbReference type="AlphaFoldDB" id="G9L004"/>
<dbReference type="EMBL" id="JP021885">
    <property type="protein sequence ID" value="AES10483.1"/>
    <property type="molecule type" value="mRNA"/>
</dbReference>
<evidence type="ECO:0000313" key="1">
    <source>
        <dbReference type="EMBL" id="AES10483.1"/>
    </source>
</evidence>
<protein>
    <submittedName>
        <fullName evidence="1">Brain protein 16</fullName>
    </submittedName>
</protein>
<reference evidence="1" key="1">
    <citation type="journal article" date="2013" name="J. Virol.">
        <title>Sequencing, annotation, and characterization of the influenza ferret infectome.</title>
        <authorList>
            <person name="Leon A.J."/>
            <person name="Banner D."/>
            <person name="Xu L."/>
            <person name="Ran L."/>
            <person name="Peng Z."/>
            <person name="Yi K."/>
            <person name="Chen C."/>
            <person name="Xu F."/>
            <person name="Huang J."/>
            <person name="Zhao Z."/>
            <person name="Lin Z."/>
            <person name="Huang S.H."/>
            <person name="Fang Y."/>
            <person name="Kelvin A.A."/>
            <person name="Ross T.M."/>
            <person name="Farooqui A."/>
            <person name="Kelvin D.J."/>
        </authorList>
    </citation>
    <scope>NUCLEOTIDE SEQUENCE</scope>
    <source>
        <tissue evidence="1">Lungs</tissue>
    </source>
</reference>
<feature type="non-terminal residue" evidence="1">
    <location>
        <position position="111"/>
    </location>
</feature>